<keyword evidence="2" id="KW-0805">Transcription regulation</keyword>
<dbReference type="NCBIfam" id="TIGR02937">
    <property type="entry name" value="sigma70-ECF"/>
    <property type="match status" value="1"/>
</dbReference>
<evidence type="ECO:0000256" key="2">
    <source>
        <dbReference type="ARBA" id="ARBA00023015"/>
    </source>
</evidence>
<evidence type="ECO:0000256" key="4">
    <source>
        <dbReference type="ARBA" id="ARBA00023163"/>
    </source>
</evidence>
<dbReference type="PANTHER" id="PTHR43133:SF46">
    <property type="entry name" value="RNA POLYMERASE SIGMA-70 FACTOR ECF SUBFAMILY"/>
    <property type="match status" value="1"/>
</dbReference>
<dbReference type="SUPFAM" id="SSF88946">
    <property type="entry name" value="Sigma2 domain of RNA polymerase sigma factors"/>
    <property type="match status" value="1"/>
</dbReference>
<dbReference type="EMBL" id="CP045997">
    <property type="protein sequence ID" value="QHV99426.1"/>
    <property type="molecule type" value="Genomic_DNA"/>
</dbReference>
<dbReference type="AlphaFoldDB" id="A0A6P1W6T7"/>
<feature type="domain" description="RNA polymerase sigma-70 region 2" evidence="6">
    <location>
        <begin position="50"/>
        <end position="113"/>
    </location>
</feature>
<name>A0A6P1W6T7_9BACT</name>
<dbReference type="GO" id="GO:0003677">
    <property type="term" value="F:DNA binding"/>
    <property type="evidence" value="ECO:0007669"/>
    <property type="project" value="InterPro"/>
</dbReference>
<dbReference type="Gene3D" id="1.10.10.10">
    <property type="entry name" value="Winged helix-like DNA-binding domain superfamily/Winged helix DNA-binding domain"/>
    <property type="match status" value="1"/>
</dbReference>
<dbReference type="InterPro" id="IPR013325">
    <property type="entry name" value="RNA_pol_sigma_r2"/>
</dbReference>
<dbReference type="InterPro" id="IPR013324">
    <property type="entry name" value="RNA_pol_sigma_r3/r4-like"/>
</dbReference>
<gene>
    <name evidence="8" type="ORF">GJR95_32395</name>
</gene>
<evidence type="ECO:0000256" key="1">
    <source>
        <dbReference type="ARBA" id="ARBA00010641"/>
    </source>
</evidence>
<evidence type="ECO:0000256" key="5">
    <source>
        <dbReference type="SAM" id="MobiDB-lite"/>
    </source>
</evidence>
<feature type="region of interest" description="Disordered" evidence="5">
    <location>
        <begin position="9"/>
        <end position="28"/>
    </location>
</feature>
<dbReference type="RefSeq" id="WP_162389828.1">
    <property type="nucleotide sequence ID" value="NZ_CP045997.1"/>
</dbReference>
<keyword evidence="4" id="KW-0804">Transcription</keyword>
<dbReference type="InterPro" id="IPR036388">
    <property type="entry name" value="WH-like_DNA-bd_sf"/>
</dbReference>
<dbReference type="Pfam" id="PF08281">
    <property type="entry name" value="Sigma70_r4_2"/>
    <property type="match status" value="1"/>
</dbReference>
<dbReference type="InterPro" id="IPR039425">
    <property type="entry name" value="RNA_pol_sigma-70-like"/>
</dbReference>
<dbReference type="CDD" id="cd06171">
    <property type="entry name" value="Sigma70_r4"/>
    <property type="match status" value="1"/>
</dbReference>
<dbReference type="NCBIfam" id="TIGR02985">
    <property type="entry name" value="Sig70_bacteroi1"/>
    <property type="match status" value="1"/>
</dbReference>
<dbReference type="InterPro" id="IPR007627">
    <property type="entry name" value="RNA_pol_sigma70_r2"/>
</dbReference>
<evidence type="ECO:0000313" key="9">
    <source>
        <dbReference type="Proteomes" id="UP000464577"/>
    </source>
</evidence>
<evidence type="ECO:0000313" key="8">
    <source>
        <dbReference type="EMBL" id="QHV99426.1"/>
    </source>
</evidence>
<comment type="similarity">
    <text evidence="1">Belongs to the sigma-70 factor family. ECF subfamily.</text>
</comment>
<protein>
    <submittedName>
        <fullName evidence="8">RNA polymerase sigma-70 factor</fullName>
    </submittedName>
</protein>
<keyword evidence="3" id="KW-0731">Sigma factor</keyword>
<dbReference type="InterPro" id="IPR014284">
    <property type="entry name" value="RNA_pol_sigma-70_dom"/>
</dbReference>
<dbReference type="InterPro" id="IPR014327">
    <property type="entry name" value="RNA_pol_sigma70_bacteroid"/>
</dbReference>
<reference evidence="8 9" key="1">
    <citation type="submission" date="2019-11" db="EMBL/GenBank/DDBJ databases">
        <title>Spirosoma endbachense sp. nov., isolated from a natural salt meadow.</title>
        <authorList>
            <person name="Rojas J."/>
            <person name="Ambika Manirajan B."/>
            <person name="Ratering S."/>
            <person name="Suarez C."/>
            <person name="Geissler-Plaum R."/>
            <person name="Schnell S."/>
        </authorList>
    </citation>
    <scope>NUCLEOTIDE SEQUENCE [LARGE SCALE GENOMIC DNA]</scope>
    <source>
        <strain evidence="8 9">I-24</strain>
    </source>
</reference>
<evidence type="ECO:0000256" key="3">
    <source>
        <dbReference type="ARBA" id="ARBA00023082"/>
    </source>
</evidence>
<dbReference type="Gene3D" id="1.10.1740.10">
    <property type="match status" value="1"/>
</dbReference>
<dbReference type="Proteomes" id="UP000464577">
    <property type="component" value="Chromosome"/>
</dbReference>
<dbReference type="Pfam" id="PF04542">
    <property type="entry name" value="Sigma70_r2"/>
    <property type="match status" value="1"/>
</dbReference>
<feature type="domain" description="RNA polymerase sigma factor 70 region 4 type 2" evidence="7">
    <location>
        <begin position="148"/>
        <end position="198"/>
    </location>
</feature>
<dbReference type="KEGG" id="senf:GJR95_32395"/>
<proteinExistence type="inferred from homology"/>
<dbReference type="GO" id="GO:0016987">
    <property type="term" value="F:sigma factor activity"/>
    <property type="evidence" value="ECO:0007669"/>
    <property type="project" value="UniProtKB-KW"/>
</dbReference>
<dbReference type="InterPro" id="IPR013249">
    <property type="entry name" value="RNA_pol_sigma70_r4_t2"/>
</dbReference>
<accession>A0A6P1W6T7</accession>
<evidence type="ECO:0000259" key="7">
    <source>
        <dbReference type="Pfam" id="PF08281"/>
    </source>
</evidence>
<organism evidence="8 9">
    <name type="scientific">Spirosoma endbachense</name>
    <dbReference type="NCBI Taxonomy" id="2666025"/>
    <lineage>
        <taxon>Bacteria</taxon>
        <taxon>Pseudomonadati</taxon>
        <taxon>Bacteroidota</taxon>
        <taxon>Cytophagia</taxon>
        <taxon>Cytophagales</taxon>
        <taxon>Cytophagaceae</taxon>
        <taxon>Spirosoma</taxon>
    </lineage>
</organism>
<dbReference type="GO" id="GO:0006352">
    <property type="term" value="P:DNA-templated transcription initiation"/>
    <property type="evidence" value="ECO:0007669"/>
    <property type="project" value="InterPro"/>
</dbReference>
<dbReference type="PANTHER" id="PTHR43133">
    <property type="entry name" value="RNA POLYMERASE ECF-TYPE SIGMA FACTO"/>
    <property type="match status" value="1"/>
</dbReference>
<evidence type="ECO:0000259" key="6">
    <source>
        <dbReference type="Pfam" id="PF04542"/>
    </source>
</evidence>
<keyword evidence="9" id="KW-1185">Reference proteome</keyword>
<sequence>MPQPLFQLLDKSDNPIRPLRPTGSTSLENDPDWPLRQVLETNPWEACEVLFRKYYVALCSHASRFVYSKEAAEDIVSEVFYQFYKEESYKTVTISYKAYLMQAVRYRAYDYVRWELSKSRRGTAVDSVNITDQQPSPSEIVQYDELYQRIEQTIDQLPQQTKRVFILSRFEGRKYQEIASELGISVKTVETHMSKALSLLRQALRPMWIWVLMVSLVGF</sequence>
<dbReference type="SUPFAM" id="SSF88659">
    <property type="entry name" value="Sigma3 and sigma4 domains of RNA polymerase sigma factors"/>
    <property type="match status" value="1"/>
</dbReference>